<comment type="caution">
    <text evidence="1">The sequence shown here is derived from an EMBL/GenBank/DDBJ whole genome shotgun (WGS) entry which is preliminary data.</text>
</comment>
<proteinExistence type="predicted"/>
<dbReference type="AlphaFoldDB" id="A0A8H3VJH6"/>
<evidence type="ECO:0000313" key="1">
    <source>
        <dbReference type="EMBL" id="KAE9989130.1"/>
    </source>
</evidence>
<name>A0A8H3VJH6_VENIN</name>
<accession>A0A8H3VJH6</accession>
<reference evidence="1 2" key="1">
    <citation type="submission" date="2018-12" db="EMBL/GenBank/DDBJ databases">
        <title>Venturia inaequalis Genome Resource.</title>
        <authorList>
            <person name="Lichtner F.J."/>
        </authorList>
    </citation>
    <scope>NUCLEOTIDE SEQUENCE [LARGE SCALE GENOMIC DNA]</scope>
    <source>
        <strain evidence="1 2">120213</strain>
    </source>
</reference>
<dbReference type="EMBL" id="WNWS01000001">
    <property type="protein sequence ID" value="KAE9989130.1"/>
    <property type="molecule type" value="Genomic_DNA"/>
</dbReference>
<protein>
    <submittedName>
        <fullName evidence="1">Uncharacterized protein</fullName>
    </submittedName>
</protein>
<dbReference type="Proteomes" id="UP000447873">
    <property type="component" value="Unassembled WGS sequence"/>
</dbReference>
<gene>
    <name evidence="1" type="ORF">EG328_000061</name>
</gene>
<evidence type="ECO:0000313" key="2">
    <source>
        <dbReference type="Proteomes" id="UP000447873"/>
    </source>
</evidence>
<organism evidence="1 2">
    <name type="scientific">Venturia inaequalis</name>
    <name type="common">Apple scab fungus</name>
    <dbReference type="NCBI Taxonomy" id="5025"/>
    <lineage>
        <taxon>Eukaryota</taxon>
        <taxon>Fungi</taxon>
        <taxon>Dikarya</taxon>
        <taxon>Ascomycota</taxon>
        <taxon>Pezizomycotina</taxon>
        <taxon>Dothideomycetes</taxon>
        <taxon>Pleosporomycetidae</taxon>
        <taxon>Venturiales</taxon>
        <taxon>Venturiaceae</taxon>
        <taxon>Venturia</taxon>
    </lineage>
</organism>
<sequence>MSLSLHPVICDECGDKYLANCTVDMQDREREHGQSCVGYYVDDVPIFAYRWPGVDGVWGFLREAWGVGGEETWRAGVWQYLGWIWVGRRGGKEGVEEGVEGEERRA</sequence>